<evidence type="ECO:0000313" key="2">
    <source>
        <dbReference type="Proteomes" id="UP000703661"/>
    </source>
</evidence>
<keyword evidence="2" id="KW-1185">Reference proteome</keyword>
<feature type="non-terminal residue" evidence="1">
    <location>
        <position position="116"/>
    </location>
</feature>
<sequence length="116" mass="13306">MSPVRVAASHTFRPIPLQVLATYFARRCYAHEWLIASNTELSSSWWDLQDVYSRNPQELEQYGRVTGVVSIRFGRDYGDEFYFEVNEGIIPSHLTGYQIVTVVDHRSHGVDDNLGV</sequence>
<gene>
    <name evidence="1" type="ORF">BGZ80_007494</name>
</gene>
<protein>
    <submittedName>
        <fullName evidence="1">Uncharacterized protein</fullName>
    </submittedName>
</protein>
<reference evidence="1" key="1">
    <citation type="journal article" date="2020" name="Fungal Divers.">
        <title>Resolving the Mortierellaceae phylogeny through synthesis of multi-gene phylogenetics and phylogenomics.</title>
        <authorList>
            <person name="Vandepol N."/>
            <person name="Liber J."/>
            <person name="Desiro A."/>
            <person name="Na H."/>
            <person name="Kennedy M."/>
            <person name="Barry K."/>
            <person name="Grigoriev I.V."/>
            <person name="Miller A.N."/>
            <person name="O'Donnell K."/>
            <person name="Stajich J.E."/>
            <person name="Bonito G."/>
        </authorList>
    </citation>
    <scope>NUCLEOTIDE SEQUENCE</scope>
    <source>
        <strain evidence="1">NRRL 2769</strain>
    </source>
</reference>
<dbReference type="Proteomes" id="UP000703661">
    <property type="component" value="Unassembled WGS sequence"/>
</dbReference>
<comment type="caution">
    <text evidence="1">The sequence shown here is derived from an EMBL/GenBank/DDBJ whole genome shotgun (WGS) entry which is preliminary data.</text>
</comment>
<evidence type="ECO:0000313" key="1">
    <source>
        <dbReference type="EMBL" id="KAF9995487.1"/>
    </source>
</evidence>
<name>A0A9P6MEE5_9FUNG</name>
<organism evidence="1 2">
    <name type="scientific">Entomortierella chlamydospora</name>
    <dbReference type="NCBI Taxonomy" id="101097"/>
    <lineage>
        <taxon>Eukaryota</taxon>
        <taxon>Fungi</taxon>
        <taxon>Fungi incertae sedis</taxon>
        <taxon>Mucoromycota</taxon>
        <taxon>Mortierellomycotina</taxon>
        <taxon>Mortierellomycetes</taxon>
        <taxon>Mortierellales</taxon>
        <taxon>Mortierellaceae</taxon>
        <taxon>Entomortierella</taxon>
    </lineage>
</organism>
<proteinExistence type="predicted"/>
<dbReference type="EMBL" id="JAAAID010003854">
    <property type="protein sequence ID" value="KAF9995487.1"/>
    <property type="molecule type" value="Genomic_DNA"/>
</dbReference>
<accession>A0A9P6MEE5</accession>
<dbReference type="AlphaFoldDB" id="A0A9P6MEE5"/>